<feature type="domain" description="Bacterial transcriptional activator" evidence="7">
    <location>
        <begin position="126"/>
        <end position="272"/>
    </location>
</feature>
<dbReference type="InterPro" id="IPR001867">
    <property type="entry name" value="OmpR/PhoB-type_DNA-bd"/>
</dbReference>
<dbReference type="InterPro" id="IPR041664">
    <property type="entry name" value="AAA_16"/>
</dbReference>
<protein>
    <submittedName>
        <fullName evidence="8">Transcriptional regulatory protein, C terminal</fullName>
    </submittedName>
</protein>
<dbReference type="SMART" id="SM00028">
    <property type="entry name" value="TPR"/>
    <property type="match status" value="5"/>
</dbReference>
<organism evidence="8 9">
    <name type="scientific">Pseudonocardia ammonioxydans</name>
    <dbReference type="NCBI Taxonomy" id="260086"/>
    <lineage>
        <taxon>Bacteria</taxon>
        <taxon>Bacillati</taxon>
        <taxon>Actinomycetota</taxon>
        <taxon>Actinomycetes</taxon>
        <taxon>Pseudonocardiales</taxon>
        <taxon>Pseudonocardiaceae</taxon>
        <taxon>Pseudonocardia</taxon>
    </lineage>
</organism>
<dbReference type="AlphaFoldDB" id="A0A1I4XLE7"/>
<feature type="domain" description="OmpR/PhoB-type" evidence="6">
    <location>
        <begin position="48"/>
        <end position="118"/>
    </location>
</feature>
<evidence type="ECO:0000256" key="4">
    <source>
        <dbReference type="ARBA" id="ARBA00023163"/>
    </source>
</evidence>
<dbReference type="Pfam" id="PF03704">
    <property type="entry name" value="BTAD"/>
    <property type="match status" value="1"/>
</dbReference>
<sequence length="1082" mass="116631">MTVSGYRGSDRDNHSRAAEPRTDRVTTMQDGVVQVRLIGSLAVTGDLASPVPSGRASRLLAMLAARQGEFVQTSTLADRLWPQRTPSDPLRNVASLVSRLRRSLGRERIDGGPRAYRLVHDRRTTVDLVEAAHLTALAERELAHGHSGPALRNAGHAVRLLDAGPALADEPDSDWSDTVRDDAEGVLDRARRCRWAAALDTGELEIALEETARALSTNPLDEQAARAAMRAHVSRGAPADAIAVYERLRTELAGQLGLDPSAASNRLHLEILRGTPAPEHGAAAHRPGAGPVGRDREIATLARLWDDAVRGHGRIALLRGETGIGKSTLGAAVARRAEESGGAAVTVRCAEAERSLYLQPLADVVRGVLAHHLPDAADLLGDADRRALTVLVPELDERAASSDVSEMQHRRTVDALAGFLGRVAEQRPLLVGIEDIENAGQSTIDALHYLSERLAGNAVLTVATENAGEYPHPTAGLEDVAVVLDVGPLDRAAVGTLLGEAGSRHDLDRFFAWTGGSPLLVSELLRHPAPEHPEHDGPDIPATLHDALLRRLATTTDDVRDVLAQASVLGRSFTLDDLAALTEQPVEVCAQRCERAQRAGLLGAHGDDFRFASEILRRIVYDESPRPVRASRHRRAAALFADRPEAAAGQLAAAGDHRDSARAWLQAADAAHLVFAHAESERMLTRAVEQAEHAGDPILAAQAMLRRGSVRCDLARYDDARDDHEHALGTARDHGDEALETNALEALGWTALHARDALATVDLAEQAGYLAESAAAAPGARRSSVLLLGRVRHWDGDYSGAAAAYDEVLATDADDVLSATATAYRGALLQHTDRFDEARVALLQAVRLCARTGEFRTLLQSLFFCALARGDSGDFAGALRSLDRARRLIDEAGVNYYRAGIETTTSWLWQELGRVDLARGHAELAVDLARSGGGALELEQALHALLALADCELLEGRDDDAGSRVEEAATLLELSLPFRQRAEMRLLEMQARWRPELAEELLEHARRFQSAKYEALALAHLGRDAEAAAAARRTASALVVASVCPGTERDPALERIRAGLPPDLREDFTRRGRLLLPRPVLH</sequence>
<evidence type="ECO:0000313" key="9">
    <source>
        <dbReference type="Proteomes" id="UP000199614"/>
    </source>
</evidence>
<evidence type="ECO:0000256" key="3">
    <source>
        <dbReference type="ARBA" id="ARBA00023125"/>
    </source>
</evidence>
<evidence type="ECO:0000313" key="8">
    <source>
        <dbReference type="EMBL" id="SFN26634.1"/>
    </source>
</evidence>
<dbReference type="PANTHER" id="PTHR35807">
    <property type="entry name" value="TRANSCRIPTIONAL REGULATOR REDD-RELATED"/>
    <property type="match status" value="1"/>
</dbReference>
<evidence type="ECO:0000256" key="5">
    <source>
        <dbReference type="SAM" id="MobiDB-lite"/>
    </source>
</evidence>
<dbReference type="SUPFAM" id="SSF48452">
    <property type="entry name" value="TPR-like"/>
    <property type="match status" value="2"/>
</dbReference>
<dbReference type="STRING" id="260086.SAMN05216207_1011121"/>
<dbReference type="Pfam" id="PF13191">
    <property type="entry name" value="AAA_16"/>
    <property type="match status" value="1"/>
</dbReference>
<dbReference type="Pfam" id="PF00486">
    <property type="entry name" value="Trans_reg_C"/>
    <property type="match status" value="1"/>
</dbReference>
<comment type="similarity">
    <text evidence="1">Belongs to the AfsR/DnrI/RedD regulatory family.</text>
</comment>
<evidence type="ECO:0000259" key="7">
    <source>
        <dbReference type="SMART" id="SM01043"/>
    </source>
</evidence>
<dbReference type="Gene3D" id="1.10.10.10">
    <property type="entry name" value="Winged helix-like DNA-binding domain superfamily/Winged helix DNA-binding domain"/>
    <property type="match status" value="1"/>
</dbReference>
<dbReference type="Proteomes" id="UP000199614">
    <property type="component" value="Unassembled WGS sequence"/>
</dbReference>
<keyword evidence="3" id="KW-0238">DNA-binding</keyword>
<dbReference type="SUPFAM" id="SSF52540">
    <property type="entry name" value="P-loop containing nucleoside triphosphate hydrolases"/>
    <property type="match status" value="1"/>
</dbReference>
<feature type="compositionally biased region" description="Basic and acidic residues" evidence="5">
    <location>
        <begin position="8"/>
        <end position="24"/>
    </location>
</feature>
<keyword evidence="4" id="KW-0804">Transcription</keyword>
<dbReference type="InterPro" id="IPR036388">
    <property type="entry name" value="WH-like_DNA-bd_sf"/>
</dbReference>
<dbReference type="InterPro" id="IPR027417">
    <property type="entry name" value="P-loop_NTPase"/>
</dbReference>
<reference evidence="8 9" key="1">
    <citation type="submission" date="2016-10" db="EMBL/GenBank/DDBJ databases">
        <authorList>
            <person name="de Groot N.N."/>
        </authorList>
    </citation>
    <scope>NUCLEOTIDE SEQUENCE [LARGE SCALE GENOMIC DNA]</scope>
    <source>
        <strain evidence="8 9">CGMCC 4.1877</strain>
    </source>
</reference>
<evidence type="ECO:0000256" key="2">
    <source>
        <dbReference type="ARBA" id="ARBA00023015"/>
    </source>
</evidence>
<dbReference type="InterPro" id="IPR005158">
    <property type="entry name" value="BTAD"/>
</dbReference>
<name>A0A1I4XLE7_PSUAM</name>
<accession>A0A1I4XLE7</accession>
<dbReference type="GO" id="GO:0000160">
    <property type="term" value="P:phosphorelay signal transduction system"/>
    <property type="evidence" value="ECO:0007669"/>
    <property type="project" value="InterPro"/>
</dbReference>
<dbReference type="InterPro" id="IPR011990">
    <property type="entry name" value="TPR-like_helical_dom_sf"/>
</dbReference>
<dbReference type="EMBL" id="FOUY01000011">
    <property type="protein sequence ID" value="SFN26634.1"/>
    <property type="molecule type" value="Genomic_DNA"/>
</dbReference>
<dbReference type="PANTHER" id="PTHR35807:SF1">
    <property type="entry name" value="TRANSCRIPTIONAL REGULATOR REDD"/>
    <property type="match status" value="1"/>
</dbReference>
<keyword evidence="9" id="KW-1185">Reference proteome</keyword>
<dbReference type="GO" id="GO:0006355">
    <property type="term" value="P:regulation of DNA-templated transcription"/>
    <property type="evidence" value="ECO:0007669"/>
    <property type="project" value="InterPro"/>
</dbReference>
<dbReference type="SMART" id="SM01043">
    <property type="entry name" value="BTAD"/>
    <property type="match status" value="1"/>
</dbReference>
<evidence type="ECO:0000259" key="6">
    <source>
        <dbReference type="SMART" id="SM00862"/>
    </source>
</evidence>
<dbReference type="InterPro" id="IPR019734">
    <property type="entry name" value="TPR_rpt"/>
</dbReference>
<dbReference type="InterPro" id="IPR016032">
    <property type="entry name" value="Sig_transdc_resp-reg_C-effctor"/>
</dbReference>
<feature type="region of interest" description="Disordered" evidence="5">
    <location>
        <begin position="1"/>
        <end position="26"/>
    </location>
</feature>
<dbReference type="GO" id="GO:0003677">
    <property type="term" value="F:DNA binding"/>
    <property type="evidence" value="ECO:0007669"/>
    <property type="project" value="UniProtKB-KW"/>
</dbReference>
<dbReference type="Gene3D" id="1.25.40.10">
    <property type="entry name" value="Tetratricopeptide repeat domain"/>
    <property type="match status" value="3"/>
</dbReference>
<dbReference type="SMART" id="SM00862">
    <property type="entry name" value="Trans_reg_C"/>
    <property type="match status" value="1"/>
</dbReference>
<dbReference type="Gene3D" id="3.40.50.300">
    <property type="entry name" value="P-loop containing nucleotide triphosphate hydrolases"/>
    <property type="match status" value="1"/>
</dbReference>
<gene>
    <name evidence="8" type="ORF">SAMN05216207_1011121</name>
</gene>
<proteinExistence type="inferred from homology"/>
<keyword evidence="2" id="KW-0805">Transcription regulation</keyword>
<evidence type="ECO:0000256" key="1">
    <source>
        <dbReference type="ARBA" id="ARBA00005820"/>
    </source>
</evidence>
<dbReference type="SUPFAM" id="SSF46894">
    <property type="entry name" value="C-terminal effector domain of the bipartite response regulators"/>
    <property type="match status" value="1"/>
</dbReference>
<dbReference type="InterPro" id="IPR051677">
    <property type="entry name" value="AfsR-DnrI-RedD_regulator"/>
</dbReference>